<sequence length="594" mass="65609">MDSSENEIGYIVVIEKKEYDLAKIPPFNDPLVQREKQSVLSQLSLNDITQNLNLSVELFYVAYHGVAGAKGGMLQAEIAKLQSRLAMLCNECIITMETFQFETQFIIGLLQQCYRWLTKGQEKQAFKKLAHCKESSNAMSIKAKSLADEFKALQIDSTKAKSNTIMEEASENDRLLAAQKAERETIAKQKAEETNQQALLEEIATTQALYEDAKSREAKESTKALVLGIVSAVTGAIGTGLGAYSAAKNPVGTILNKAGTSIDGNTQIKAAQISMDNAKQKSEEAQKKYLEARDKQTAQQDIISRLKGELDDLNTALVNLEKDSTAKQEDVTALRKKRDDKKTEHDTAVVKLPELTRAANVLEKDAKDSSEAYATAGASLANLAASTSKMAETAASTEAAVREERINLLNKQLELQKEKRASLVALAEYAESLKNLKIEQGNATLSVNSLHSAIDALGKVIGTLTNASLFWEQMTKYCDQMTSSGFQQDLDDLKDLDLEIRLEEYRDPHFMKSFFLYLCQWVAVNGLSGDYLKAADEAQKKAIQYLKESPTIQEAIRKAPELAKNLALIVENDLLASRNQTIELEQQRALLSAQ</sequence>
<organism evidence="2">
    <name type="scientific">Salmonella enterica</name>
    <name type="common">Salmonella choleraesuis</name>
    <dbReference type="NCBI Taxonomy" id="28901"/>
    <lineage>
        <taxon>Bacteria</taxon>
        <taxon>Pseudomonadati</taxon>
        <taxon>Pseudomonadota</taxon>
        <taxon>Gammaproteobacteria</taxon>
        <taxon>Enterobacterales</taxon>
        <taxon>Enterobacteriaceae</taxon>
        <taxon>Salmonella</taxon>
    </lineage>
</organism>
<dbReference type="PANTHER" id="PTHR37508:SF1">
    <property type="entry name" value="TRANSMEMBRANE PROTEIN"/>
    <property type="match status" value="1"/>
</dbReference>
<reference evidence="2" key="1">
    <citation type="submission" date="2018-06" db="EMBL/GenBank/DDBJ databases">
        <authorList>
            <consortium name="PulseNet: The National Subtyping Network for Foodborne Disease Surveillance"/>
            <person name="Tarr C.L."/>
            <person name="Trees E."/>
            <person name="Katz L.S."/>
            <person name="Carleton-Romer H.A."/>
            <person name="Stroika S."/>
            <person name="Kucerova Z."/>
            <person name="Roache K.F."/>
            <person name="Sabol A.L."/>
            <person name="Besser J."/>
            <person name="Gerner-Smidt P."/>
        </authorList>
    </citation>
    <scope>NUCLEOTIDE SEQUENCE</scope>
    <source>
        <strain evidence="2">PNUSAS037973</strain>
    </source>
</reference>
<comment type="caution">
    <text evidence="2">The sequence shown here is derived from an EMBL/GenBank/DDBJ whole genome shotgun (WGS) entry which is preliminary data.</text>
</comment>
<dbReference type="EMBL" id="AAGIRW010000157">
    <property type="protein sequence ID" value="EBO4967515.1"/>
    <property type="molecule type" value="Genomic_DNA"/>
</dbReference>
<feature type="coiled-coil region" evidence="1">
    <location>
        <begin position="268"/>
        <end position="337"/>
    </location>
</feature>
<name>A0A5U0QVL9_SALER</name>
<proteinExistence type="predicted"/>
<evidence type="ECO:0000313" key="2">
    <source>
        <dbReference type="EMBL" id="EBO4967515.1"/>
    </source>
</evidence>
<dbReference type="PANTHER" id="PTHR37508">
    <property type="entry name" value="TRANSMEMBRANE PROTEIN"/>
    <property type="match status" value="1"/>
</dbReference>
<evidence type="ECO:0000256" key="1">
    <source>
        <dbReference type="SAM" id="Coils"/>
    </source>
</evidence>
<gene>
    <name evidence="2" type="ORF">DO374_23890</name>
</gene>
<protein>
    <submittedName>
        <fullName evidence="2">Uncharacterized protein</fullName>
    </submittedName>
</protein>
<dbReference type="AlphaFoldDB" id="A0A5U0QVL9"/>
<keyword evidence="1" id="KW-0175">Coiled coil</keyword>
<accession>A0A5U0QVL9</accession>